<gene>
    <name evidence="2" type="ORF">Lmor_2573</name>
    <name evidence="3" type="ORF">NCTC12239_01144</name>
</gene>
<name>A0A378JU85_9GAMM</name>
<reference evidence="3 5" key="2">
    <citation type="submission" date="2018-06" db="EMBL/GenBank/DDBJ databases">
        <authorList>
            <consortium name="Pathogen Informatics"/>
            <person name="Doyle S."/>
        </authorList>
    </citation>
    <scope>NUCLEOTIDE SEQUENCE [LARGE SCALE GENOMIC DNA]</scope>
    <source>
        <strain evidence="3 5">NCTC12239</strain>
    </source>
</reference>
<dbReference type="AlphaFoldDB" id="A0A378JU85"/>
<keyword evidence="4" id="KW-1185">Reference proteome</keyword>
<dbReference type="Proteomes" id="UP000254040">
    <property type="component" value="Unassembled WGS sequence"/>
</dbReference>
<accession>A0A378JU85</accession>
<evidence type="ECO:0000313" key="3">
    <source>
        <dbReference type="EMBL" id="STX62223.1"/>
    </source>
</evidence>
<dbReference type="EMBL" id="LNYN01000035">
    <property type="protein sequence ID" value="KTD31697.1"/>
    <property type="molecule type" value="Genomic_DNA"/>
</dbReference>
<dbReference type="STRING" id="39962.Lmor_2573"/>
<evidence type="ECO:0000256" key="1">
    <source>
        <dbReference type="SAM" id="Phobius"/>
    </source>
</evidence>
<keyword evidence="1" id="KW-1133">Transmembrane helix</keyword>
<dbReference type="Proteomes" id="UP000054985">
    <property type="component" value="Unassembled WGS sequence"/>
</dbReference>
<protein>
    <submittedName>
        <fullName evidence="3">Uncharacterized protein</fullName>
    </submittedName>
</protein>
<keyword evidence="1" id="KW-0812">Transmembrane</keyword>
<dbReference type="EMBL" id="UGOG01000001">
    <property type="protein sequence ID" value="STX62223.1"/>
    <property type="molecule type" value="Genomic_DNA"/>
</dbReference>
<proteinExistence type="predicted"/>
<evidence type="ECO:0000313" key="4">
    <source>
        <dbReference type="Proteomes" id="UP000054985"/>
    </source>
</evidence>
<feature type="transmembrane region" description="Helical" evidence="1">
    <location>
        <begin position="91"/>
        <end position="112"/>
    </location>
</feature>
<dbReference type="OrthoDB" id="5651828at2"/>
<dbReference type="RefSeq" id="WP_028385314.1">
    <property type="nucleotide sequence ID" value="NZ_CAAAJG010000019.1"/>
</dbReference>
<keyword evidence="1" id="KW-0472">Membrane</keyword>
<sequence>MTQEKYEQELSDSNLQGNNQLGADVYESARKLNVQLATRGPAILYALGKATDHLTNNNIVTAVGGMVVGAIGFFGNRYYRNKGDDSAYSYMGQIVGGVQFTVGFLLLAAEAYETYASSGDVSPFLDVIKMSGVALSLTEGALVLVNSYLYGDSAPKTAVTKPKLG</sequence>
<reference evidence="2 4" key="1">
    <citation type="submission" date="2015-11" db="EMBL/GenBank/DDBJ databases">
        <title>Genomic analysis of 38 Legionella species identifies large and diverse effector repertoires.</title>
        <authorList>
            <person name="Burstein D."/>
            <person name="Amaro F."/>
            <person name="Zusman T."/>
            <person name="Lifshitz Z."/>
            <person name="Cohen O."/>
            <person name="Gilbert J.A."/>
            <person name="Pupko T."/>
            <person name="Shuman H.A."/>
            <person name="Segal G."/>
        </authorList>
    </citation>
    <scope>NUCLEOTIDE SEQUENCE [LARGE SCALE GENOMIC DNA]</scope>
    <source>
        <strain evidence="2 4">ATCC 43877</strain>
    </source>
</reference>
<organism evidence="3 5">
    <name type="scientific">Legionella moravica</name>
    <dbReference type="NCBI Taxonomy" id="39962"/>
    <lineage>
        <taxon>Bacteria</taxon>
        <taxon>Pseudomonadati</taxon>
        <taxon>Pseudomonadota</taxon>
        <taxon>Gammaproteobacteria</taxon>
        <taxon>Legionellales</taxon>
        <taxon>Legionellaceae</taxon>
        <taxon>Legionella</taxon>
    </lineage>
</organism>
<evidence type="ECO:0000313" key="2">
    <source>
        <dbReference type="EMBL" id="KTD31697.1"/>
    </source>
</evidence>
<evidence type="ECO:0000313" key="5">
    <source>
        <dbReference type="Proteomes" id="UP000254040"/>
    </source>
</evidence>
<feature type="transmembrane region" description="Helical" evidence="1">
    <location>
        <begin position="59"/>
        <end position="79"/>
    </location>
</feature>